<dbReference type="InterPro" id="IPR006134">
    <property type="entry name" value="DNA-dir_DNA_pol_B_multi_dom"/>
</dbReference>
<dbReference type="Pfam" id="PF00136">
    <property type="entry name" value="DNA_pol_B"/>
    <property type="match status" value="1"/>
</dbReference>
<evidence type="ECO:0000259" key="7">
    <source>
        <dbReference type="Pfam" id="PF00136"/>
    </source>
</evidence>
<dbReference type="Gene3D" id="1.10.132.60">
    <property type="entry name" value="DNA polymerase family B, C-terminal domain"/>
    <property type="match status" value="1"/>
</dbReference>
<evidence type="ECO:0000256" key="5">
    <source>
        <dbReference type="ARBA" id="ARBA00023125"/>
    </source>
</evidence>
<feature type="non-terminal residue" evidence="8">
    <location>
        <position position="1"/>
    </location>
</feature>
<keyword evidence="5" id="KW-0238">DNA-binding</keyword>
<keyword evidence="3" id="KW-0548">Nucleotidyltransferase</keyword>
<protein>
    <recommendedName>
        <fullName evidence="1">DNA-directed DNA polymerase</fullName>
        <ecNumber evidence="1">2.7.7.7</ecNumber>
    </recommendedName>
</protein>
<keyword evidence="2" id="KW-0808">Transferase</keyword>
<keyword evidence="4" id="KW-0239">DNA-directed DNA polymerase</keyword>
<dbReference type="PANTHER" id="PTHR10322">
    <property type="entry name" value="DNA POLYMERASE CATALYTIC SUBUNIT"/>
    <property type="match status" value="1"/>
</dbReference>
<dbReference type="InterPro" id="IPR042087">
    <property type="entry name" value="DNA_pol_B_thumb"/>
</dbReference>
<evidence type="ECO:0000256" key="2">
    <source>
        <dbReference type="ARBA" id="ARBA00022679"/>
    </source>
</evidence>
<evidence type="ECO:0000256" key="4">
    <source>
        <dbReference type="ARBA" id="ARBA00022932"/>
    </source>
</evidence>
<dbReference type="EMBL" id="DRTM01000115">
    <property type="protein sequence ID" value="HHE75805.1"/>
    <property type="molecule type" value="Genomic_DNA"/>
</dbReference>
<dbReference type="PANTHER" id="PTHR10322:SF23">
    <property type="entry name" value="DNA POLYMERASE DELTA CATALYTIC SUBUNIT"/>
    <property type="match status" value="1"/>
</dbReference>
<sequence length="207" mass="23993">VIYVDTDGIQFTGVNVESILKKINESFPLNIEVERVAQKAVYWTKKKYAHLSEGKIEVVGLECIRKDYPPIIKRAQKEIIEALLNNEVDRAREIRLFYRNKIKRGDINLEELATVEQLTKKPEEYEKATKASVAAKILKDKFGVDIHRGAYLYIVIVKGSGGPTYRARPIEMASIEDVDIDYYLKIYDDTIKRTFEPFNVSITRQWF</sequence>
<dbReference type="GO" id="GO:0000166">
    <property type="term" value="F:nucleotide binding"/>
    <property type="evidence" value="ECO:0007669"/>
    <property type="project" value="InterPro"/>
</dbReference>
<comment type="caution">
    <text evidence="8">The sequence shown here is derived from an EMBL/GenBank/DDBJ whole genome shotgun (WGS) entry which is preliminary data.</text>
</comment>
<comment type="catalytic activity">
    <reaction evidence="6">
        <text>DNA(n) + a 2'-deoxyribonucleoside 5'-triphosphate = DNA(n+1) + diphosphate</text>
        <dbReference type="Rhea" id="RHEA:22508"/>
        <dbReference type="Rhea" id="RHEA-COMP:17339"/>
        <dbReference type="Rhea" id="RHEA-COMP:17340"/>
        <dbReference type="ChEBI" id="CHEBI:33019"/>
        <dbReference type="ChEBI" id="CHEBI:61560"/>
        <dbReference type="ChEBI" id="CHEBI:173112"/>
        <dbReference type="EC" id="2.7.7.7"/>
    </reaction>
</comment>
<dbReference type="GO" id="GO:0003677">
    <property type="term" value="F:DNA binding"/>
    <property type="evidence" value="ECO:0007669"/>
    <property type="project" value="UniProtKB-KW"/>
</dbReference>
<dbReference type="SUPFAM" id="SSF56672">
    <property type="entry name" value="DNA/RNA polymerases"/>
    <property type="match status" value="1"/>
</dbReference>
<proteinExistence type="predicted"/>
<dbReference type="InterPro" id="IPR023211">
    <property type="entry name" value="DNA_pol_palm_dom_sf"/>
</dbReference>
<dbReference type="Gene3D" id="3.90.1600.10">
    <property type="entry name" value="Palm domain of DNA polymerase"/>
    <property type="match status" value="1"/>
</dbReference>
<evidence type="ECO:0000313" key="8">
    <source>
        <dbReference type="EMBL" id="HHE75805.1"/>
    </source>
</evidence>
<dbReference type="GO" id="GO:0003887">
    <property type="term" value="F:DNA-directed DNA polymerase activity"/>
    <property type="evidence" value="ECO:0007669"/>
    <property type="project" value="UniProtKB-KW"/>
</dbReference>
<dbReference type="InterPro" id="IPR043502">
    <property type="entry name" value="DNA/RNA_pol_sf"/>
</dbReference>
<accession>A0A7J3T943</accession>
<gene>
    <name evidence="8" type="ORF">ENL31_01590</name>
</gene>
<dbReference type="AlphaFoldDB" id="A0A7J3T943"/>
<evidence type="ECO:0000256" key="3">
    <source>
        <dbReference type="ARBA" id="ARBA00022695"/>
    </source>
</evidence>
<dbReference type="EC" id="2.7.7.7" evidence="1"/>
<reference evidence="8" key="1">
    <citation type="journal article" date="2020" name="mSystems">
        <title>Genome- and Community-Level Interaction Insights into Carbon Utilization and Element Cycling Functions of Hydrothermarchaeota in Hydrothermal Sediment.</title>
        <authorList>
            <person name="Zhou Z."/>
            <person name="Liu Y."/>
            <person name="Xu W."/>
            <person name="Pan J."/>
            <person name="Luo Z.H."/>
            <person name="Li M."/>
        </authorList>
    </citation>
    <scope>NUCLEOTIDE SEQUENCE [LARGE SCALE GENOMIC DNA]</scope>
    <source>
        <strain evidence="8">HyVt-85</strain>
    </source>
</reference>
<dbReference type="InterPro" id="IPR050240">
    <property type="entry name" value="DNA_pol_type-B"/>
</dbReference>
<feature type="domain" description="DNA-directed DNA polymerase family B multifunctional" evidence="7">
    <location>
        <begin position="13"/>
        <end position="197"/>
    </location>
</feature>
<evidence type="ECO:0000256" key="6">
    <source>
        <dbReference type="ARBA" id="ARBA00049244"/>
    </source>
</evidence>
<organism evidence="8">
    <name type="scientific">Candidatus Aciduliprofundum boonei</name>
    <dbReference type="NCBI Taxonomy" id="379547"/>
    <lineage>
        <taxon>Archaea</taxon>
        <taxon>Methanobacteriati</taxon>
        <taxon>Thermoplasmatota</taxon>
        <taxon>DHVE2 group</taxon>
        <taxon>Candidatus Aciduliprofundum</taxon>
    </lineage>
</organism>
<dbReference type="GO" id="GO:0006261">
    <property type="term" value="P:DNA-templated DNA replication"/>
    <property type="evidence" value="ECO:0007669"/>
    <property type="project" value="TreeGrafter"/>
</dbReference>
<dbReference type="Proteomes" id="UP000886130">
    <property type="component" value="Unassembled WGS sequence"/>
</dbReference>
<name>A0A7J3T943_9ARCH</name>
<evidence type="ECO:0000256" key="1">
    <source>
        <dbReference type="ARBA" id="ARBA00012417"/>
    </source>
</evidence>